<evidence type="ECO:0000256" key="11">
    <source>
        <dbReference type="ARBA" id="ARBA00049453"/>
    </source>
</evidence>
<dbReference type="Gene3D" id="3.40.50.2000">
    <property type="entry name" value="Glycogen Phosphorylase B"/>
    <property type="match status" value="2"/>
</dbReference>
<dbReference type="GO" id="GO:0016906">
    <property type="term" value="F:sterol 3-beta-glucosyltransferase activity"/>
    <property type="evidence" value="ECO:0007669"/>
    <property type="project" value="UniProtKB-EC"/>
</dbReference>
<evidence type="ECO:0000256" key="2">
    <source>
        <dbReference type="ARBA" id="ARBA00004496"/>
    </source>
</evidence>
<evidence type="ECO:0000259" key="13">
    <source>
        <dbReference type="PROSITE" id="PS50003"/>
    </source>
</evidence>
<dbReference type="PANTHER" id="PTHR48050">
    <property type="entry name" value="STEROL 3-BETA-GLUCOSYLTRANSFERASE"/>
    <property type="match status" value="1"/>
</dbReference>
<feature type="compositionally biased region" description="Basic and acidic residues" evidence="12">
    <location>
        <begin position="149"/>
        <end position="158"/>
    </location>
</feature>
<dbReference type="EMBL" id="JAPEVB010000005">
    <property type="protein sequence ID" value="KAJ4387913.1"/>
    <property type="molecule type" value="Genomic_DNA"/>
</dbReference>
<dbReference type="PROSITE" id="PS50003">
    <property type="entry name" value="PH_DOMAIN"/>
    <property type="match status" value="1"/>
</dbReference>
<dbReference type="Pfam" id="PF03033">
    <property type="entry name" value="Glyco_transf_28"/>
    <property type="match status" value="1"/>
</dbReference>
<dbReference type="InterPro" id="IPR048065">
    <property type="entry name" value="ATG26_PH_GRAM2"/>
</dbReference>
<dbReference type="Pfam" id="PF00169">
    <property type="entry name" value="PH"/>
    <property type="match status" value="1"/>
</dbReference>
<dbReference type="InterPro" id="IPR004276">
    <property type="entry name" value="GlycoTrans_28_N"/>
</dbReference>
<evidence type="ECO:0000256" key="6">
    <source>
        <dbReference type="ARBA" id="ARBA00022676"/>
    </source>
</evidence>
<feature type="region of interest" description="Disordered" evidence="12">
    <location>
        <begin position="585"/>
        <end position="713"/>
    </location>
</feature>
<dbReference type="CDD" id="cd13216">
    <property type="entry name" value="PH-GRAM2_AGT26"/>
    <property type="match status" value="1"/>
</dbReference>
<dbReference type="PANTHER" id="PTHR48050:SF25">
    <property type="entry name" value="STEROL 3-BETA-GLUCOSYLTRANSFERASE"/>
    <property type="match status" value="1"/>
</dbReference>
<proteinExistence type="inferred from homology"/>
<dbReference type="InterPro" id="IPR010610">
    <property type="entry name" value="EryCIII-like_C"/>
</dbReference>
<evidence type="ECO:0000256" key="10">
    <source>
        <dbReference type="ARBA" id="ARBA00047886"/>
    </source>
</evidence>
<dbReference type="Proteomes" id="UP001140453">
    <property type="component" value="Unassembled WGS sequence"/>
</dbReference>
<comment type="subcellular location">
    <subcellularLocation>
        <location evidence="2">Cytoplasm</location>
    </subcellularLocation>
    <subcellularLocation>
        <location evidence="1">Membrane</location>
        <topology evidence="1">Peripheral membrane protein</topology>
    </subcellularLocation>
</comment>
<dbReference type="GO" id="GO:0005737">
    <property type="term" value="C:cytoplasm"/>
    <property type="evidence" value="ECO:0007669"/>
    <property type="project" value="UniProtKB-SubCell"/>
</dbReference>
<dbReference type="InterPro" id="IPR002213">
    <property type="entry name" value="UDP_glucos_trans"/>
</dbReference>
<feature type="compositionally biased region" description="Polar residues" evidence="12">
    <location>
        <begin position="634"/>
        <end position="654"/>
    </location>
</feature>
<dbReference type="OrthoDB" id="10261837at2759"/>
<dbReference type="EC" id="2.4.1.173" evidence="4"/>
<feature type="compositionally biased region" description="Polar residues" evidence="12">
    <location>
        <begin position="553"/>
        <end position="570"/>
    </location>
</feature>
<dbReference type="InterPro" id="IPR011993">
    <property type="entry name" value="PH-like_dom_sf"/>
</dbReference>
<keyword evidence="15" id="KW-1185">Reference proteome</keyword>
<keyword evidence="7 14" id="KW-0808">Transferase</keyword>
<dbReference type="InterPro" id="IPR004182">
    <property type="entry name" value="GRAM"/>
</dbReference>
<dbReference type="GO" id="GO:0016125">
    <property type="term" value="P:sterol metabolic process"/>
    <property type="evidence" value="ECO:0007669"/>
    <property type="project" value="TreeGrafter"/>
</dbReference>
<feature type="region of interest" description="Disordered" evidence="12">
    <location>
        <begin position="136"/>
        <end position="272"/>
    </location>
</feature>
<feature type="compositionally biased region" description="Acidic residues" evidence="12">
    <location>
        <begin position="138"/>
        <end position="147"/>
    </location>
</feature>
<feature type="compositionally biased region" description="Low complexity" evidence="12">
    <location>
        <begin position="31"/>
        <end position="53"/>
    </location>
</feature>
<evidence type="ECO:0000313" key="14">
    <source>
        <dbReference type="EMBL" id="KAJ4387913.1"/>
    </source>
</evidence>
<comment type="catalytic activity">
    <reaction evidence="11">
        <text>a sterol + UDP-alpha-D-glucose = a sterol 3-beta-D-glucoside + UDP + H(+)</text>
        <dbReference type="Rhea" id="RHEA:22724"/>
        <dbReference type="ChEBI" id="CHEBI:15378"/>
        <dbReference type="ChEBI" id="CHEBI:15889"/>
        <dbReference type="ChEBI" id="CHEBI:37424"/>
        <dbReference type="ChEBI" id="CHEBI:58223"/>
        <dbReference type="ChEBI" id="CHEBI:58885"/>
        <dbReference type="EC" id="2.4.1.173"/>
    </reaction>
    <physiologicalReaction direction="left-to-right" evidence="11">
        <dbReference type="Rhea" id="RHEA:22725"/>
    </physiologicalReaction>
</comment>
<comment type="similarity">
    <text evidence="3">Belongs to the glycosyltransferase 28 family.</text>
</comment>
<feature type="region of interest" description="Disordered" evidence="12">
    <location>
        <begin position="1267"/>
        <end position="1289"/>
    </location>
</feature>
<protein>
    <recommendedName>
        <fullName evidence="4">sterol 3beta-glucosyltransferase</fullName>
        <ecNumber evidence="4">2.4.1.173</ecNumber>
    </recommendedName>
    <alternativeName>
        <fullName evidence="9">Autophagy-related protein 26</fullName>
    </alternativeName>
</protein>
<reference evidence="14" key="1">
    <citation type="submission" date="2022-10" db="EMBL/GenBank/DDBJ databases">
        <title>Tapping the CABI collections for fungal endophytes: first genome assemblies for Collariella, Neodidymelliopsis, Ascochyta clinopodiicola, Didymella pomorum, Didymosphaeria variabile, Neocosmospora piperis and Neocucurbitaria cava.</title>
        <authorList>
            <person name="Hill R."/>
        </authorList>
    </citation>
    <scope>NUCLEOTIDE SEQUENCE</scope>
    <source>
        <strain evidence="14">IMI 355082</strain>
    </source>
</reference>
<dbReference type="FunFam" id="3.40.50.2000:FF:000029">
    <property type="entry name" value="Sterol 3-beta-glucosyltransferase"/>
    <property type="match status" value="1"/>
</dbReference>
<feature type="domain" description="PH" evidence="13">
    <location>
        <begin position="327"/>
        <end position="425"/>
    </location>
</feature>
<feature type="compositionally biased region" description="Basic and acidic residues" evidence="12">
    <location>
        <begin position="76"/>
        <end position="88"/>
    </location>
</feature>
<evidence type="ECO:0000256" key="4">
    <source>
        <dbReference type="ARBA" id="ARBA00012650"/>
    </source>
</evidence>
<feature type="compositionally biased region" description="Polar residues" evidence="12">
    <location>
        <begin position="662"/>
        <end position="671"/>
    </location>
</feature>
<dbReference type="GO" id="GO:0016020">
    <property type="term" value="C:membrane"/>
    <property type="evidence" value="ECO:0007669"/>
    <property type="project" value="UniProtKB-SubCell"/>
</dbReference>
<dbReference type="Gene3D" id="2.30.29.30">
    <property type="entry name" value="Pleckstrin-homology domain (PH domain)/Phosphotyrosine-binding domain (PTB)"/>
    <property type="match status" value="3"/>
</dbReference>
<dbReference type="InterPro" id="IPR050426">
    <property type="entry name" value="Glycosyltransferase_28"/>
</dbReference>
<dbReference type="CDD" id="cd03784">
    <property type="entry name" value="GT1_Gtf-like"/>
    <property type="match status" value="1"/>
</dbReference>
<sequence length="1510" mass="168968">MDPQQPQSIENSQTSSSSQPLPEQASRQPKSPLSDSQSSAPQSSRSALSPSRPSGDEPRRRRTHRKLHKKPPHHLHNMDFPDRLKQNDGDEEHEVDVVPFSLGQGYHSFVNMNTNILGLMSAAGPKVDYHSRFTGYSSEEDANDSGDESTGRKKHDDSTTDPMAQTMVLTKPGSKSGKRHFRRSSGHKLMQSVPILSKLSSRRSKKEGKKPDLHIQESSEPDSSGDENRLAPHMSRILEARAEVTARPSFDLERRPTDRDQKTSDRTEAKTTDLSRQLQDIFEFDEPEEVISEYPCYLLQAVLLQGFIYITSKHICFYAYLPKKAHETTKSGYLSKSGKRNPRYNRYWFQLKGDVLSYYEGTANKYFPHGQIDLRYGITATVTDKDKDKEAVHFTVETDNRTYYFRADTPQSAKEWVKSLQRVIFRSRNEGDSVKISLPIRNVLDIEEIQVLDLADTCKIRVVDNGETYVVDEYFFSFFQHGKDAIGILKILVEDEHAEDEVRESNVPPALGLASTLTVPNSERSSFADRPGLAPPAAIRTGRYDEKVKATLSPMSPTSPAGLSPRASNDYSRGSFDVFRQLARRSSDHARAGHPSRRSFSQDRQRSSSRPRYSDKRHASTHSNAESTDDPSIASLSGMTTSGEMDASASQILTGSDVFHSPTVQRSNSPRGEQREPRSPDRKHMAYRSKHAATSGQIADSAANERPEAMPPTPTLDMITKMGTYPLQRVGAFADYLTRGSKRVGGLLTTESTGLAERVTGMWKGGQKHYGATMIDEEAQDEVQNKIDEERFQAHFALPRNERLRATYFGYFMRVLPLYGKFYVSDRTICYRSLMPGTRTKLILPIKDVENVSKANGFRLGYSGLVVMIRGHEELFFEFGDSSLRDDLAVFLHRGIETRATRRSEDEDSEETEEAERAIAEQKALEAARLEVFPEHGPILRHHGSSASDGPTIVFDDATASVLNFKPDKPLHFTCLTIGSRGDVQPYIALCKGLIAEGHHAKIATHAEFKDWIEGHGIEFGMVEGDPAELMKLCIENGTFSYSFFHKANATMRTWLDGLLASSWAACQGADVLIESPSAMAGIHIAEKLRIPYFRAFGMPWTRTRAYPHAFITPEYKLGGTFNMSTYAMFEMVLWKGTAGQINKWRRSQLQLPATSLHKLQPNKVPFMYSFSPEVVPPPIDWSDWIRATGYWFLDEGGKDWTPPADLVAFIDKAREDGKKLVYIGFGSIILDNPAKFTREIIDAVLKADVRCIFSKGWSDRLDHTHAEAQTQEGEEQKTSEKGGKRVKDSHVTEIPLPPEIFPIKSAPHDWLFNQIDAAAHHGGSGTTGASLRAGIPTIVRPFFGDQFFFGGRVEDLGVGILLKRWGVKSFARALWEATHSERMIIKARVLGENIRKENGVDTAIQCIYRNMEYATVLIQAKANKNGSISESEDIEDEEEWTFIGEGDHDLASDDEATSPSPSRRLPNKSVLWTDPAPAAIRNPLGRAASQKSNSAELGGEPTSTKNEGR</sequence>
<evidence type="ECO:0000256" key="1">
    <source>
        <dbReference type="ARBA" id="ARBA00004170"/>
    </source>
</evidence>
<dbReference type="CDD" id="cd13215">
    <property type="entry name" value="PH-GRAM1_AGT26"/>
    <property type="match status" value="1"/>
</dbReference>
<evidence type="ECO:0000256" key="8">
    <source>
        <dbReference type="ARBA" id="ARBA00023136"/>
    </source>
</evidence>
<feature type="region of interest" description="Disordered" evidence="12">
    <location>
        <begin position="551"/>
        <end position="570"/>
    </location>
</feature>
<dbReference type="SMART" id="SM00233">
    <property type="entry name" value="PH"/>
    <property type="match status" value="1"/>
</dbReference>
<feature type="region of interest" description="Disordered" evidence="12">
    <location>
        <begin position="521"/>
        <end position="544"/>
    </location>
</feature>
<accession>A0A9W8YN54</accession>
<dbReference type="InterPro" id="IPR048066">
    <property type="entry name" value="ATG26_PH_GRAM1"/>
</dbReference>
<feature type="compositionally biased region" description="Basic and acidic residues" evidence="12">
    <location>
        <begin position="1275"/>
        <end position="1289"/>
    </location>
</feature>
<dbReference type="SUPFAM" id="SSF53756">
    <property type="entry name" value="UDP-Glycosyltransferase/glycogen phosphorylase"/>
    <property type="match status" value="1"/>
</dbReference>
<organism evidence="14 15">
    <name type="scientific">Gnomoniopsis smithogilvyi</name>
    <dbReference type="NCBI Taxonomy" id="1191159"/>
    <lineage>
        <taxon>Eukaryota</taxon>
        <taxon>Fungi</taxon>
        <taxon>Dikarya</taxon>
        <taxon>Ascomycota</taxon>
        <taxon>Pezizomycotina</taxon>
        <taxon>Sordariomycetes</taxon>
        <taxon>Sordariomycetidae</taxon>
        <taxon>Diaporthales</taxon>
        <taxon>Gnomoniaceae</taxon>
        <taxon>Gnomoniopsis</taxon>
    </lineage>
</organism>
<gene>
    <name evidence="14" type="primary">ATG26</name>
    <name evidence="14" type="ORF">N0V93_008516</name>
</gene>
<dbReference type="FunFam" id="2.30.29.30:FF:000303">
    <property type="entry name" value="Sterol 3-beta-glucosyltransferase"/>
    <property type="match status" value="1"/>
</dbReference>
<dbReference type="SUPFAM" id="SSF50729">
    <property type="entry name" value="PH domain-like"/>
    <property type="match status" value="1"/>
</dbReference>
<feature type="compositionally biased region" description="Basic and acidic residues" evidence="12">
    <location>
        <begin position="672"/>
        <end position="684"/>
    </location>
</feature>
<dbReference type="Pfam" id="PF02893">
    <property type="entry name" value="GRAM"/>
    <property type="match status" value="2"/>
</dbReference>
<name>A0A9W8YN54_9PEZI</name>
<keyword evidence="6 14" id="KW-0328">Glycosyltransferase</keyword>
<feature type="region of interest" description="Disordered" evidence="12">
    <location>
        <begin position="1"/>
        <end position="92"/>
    </location>
</feature>
<evidence type="ECO:0000256" key="5">
    <source>
        <dbReference type="ARBA" id="ARBA00022490"/>
    </source>
</evidence>
<feature type="compositionally biased region" description="Basic and acidic residues" evidence="12">
    <location>
        <begin position="600"/>
        <end position="618"/>
    </location>
</feature>
<evidence type="ECO:0000256" key="3">
    <source>
        <dbReference type="ARBA" id="ARBA00006962"/>
    </source>
</evidence>
<evidence type="ECO:0000313" key="15">
    <source>
        <dbReference type="Proteomes" id="UP001140453"/>
    </source>
</evidence>
<feature type="compositionally biased region" description="Basic residues" evidence="12">
    <location>
        <begin position="60"/>
        <end position="75"/>
    </location>
</feature>
<dbReference type="InterPro" id="IPR001849">
    <property type="entry name" value="PH_domain"/>
</dbReference>
<feature type="compositionally biased region" description="Polar residues" evidence="12">
    <location>
        <begin position="1490"/>
        <end position="1510"/>
    </location>
</feature>
<feature type="compositionally biased region" description="Basic residues" evidence="12">
    <location>
        <begin position="176"/>
        <end position="186"/>
    </location>
</feature>
<dbReference type="Pfam" id="PF06722">
    <property type="entry name" value="EryCIII-like_C"/>
    <property type="match status" value="1"/>
</dbReference>
<keyword evidence="8" id="KW-0472">Membrane</keyword>
<dbReference type="GO" id="GO:0005975">
    <property type="term" value="P:carbohydrate metabolic process"/>
    <property type="evidence" value="ECO:0007669"/>
    <property type="project" value="InterPro"/>
</dbReference>
<comment type="caution">
    <text evidence="14">The sequence shown here is derived from an EMBL/GenBank/DDBJ whole genome shotgun (WGS) entry which is preliminary data.</text>
</comment>
<feature type="compositionally biased region" description="Basic and acidic residues" evidence="12">
    <location>
        <begin position="226"/>
        <end position="272"/>
    </location>
</feature>
<keyword evidence="5" id="KW-0963">Cytoplasm</keyword>
<evidence type="ECO:0000256" key="7">
    <source>
        <dbReference type="ARBA" id="ARBA00022679"/>
    </source>
</evidence>
<feature type="compositionally biased region" description="Low complexity" evidence="12">
    <location>
        <begin position="7"/>
        <end position="19"/>
    </location>
</feature>
<evidence type="ECO:0000256" key="9">
    <source>
        <dbReference type="ARBA" id="ARBA00029843"/>
    </source>
</evidence>
<feature type="region of interest" description="Disordered" evidence="12">
    <location>
        <begin position="1448"/>
        <end position="1510"/>
    </location>
</feature>
<comment type="catalytic activity">
    <reaction evidence="10">
        <text>ergosterol + UDP-alpha-D-glucose = ergosteryl 3-beta-D-glucoside + UDP + H(+)</text>
        <dbReference type="Rhea" id="RHEA:61836"/>
        <dbReference type="ChEBI" id="CHEBI:15378"/>
        <dbReference type="ChEBI" id="CHEBI:16933"/>
        <dbReference type="ChEBI" id="CHEBI:52973"/>
        <dbReference type="ChEBI" id="CHEBI:58223"/>
        <dbReference type="ChEBI" id="CHEBI:58885"/>
    </reaction>
    <physiologicalReaction direction="left-to-right" evidence="10">
        <dbReference type="Rhea" id="RHEA:61837"/>
    </physiologicalReaction>
</comment>
<evidence type="ECO:0000256" key="12">
    <source>
        <dbReference type="SAM" id="MobiDB-lite"/>
    </source>
</evidence>
<dbReference type="SMART" id="SM00568">
    <property type="entry name" value="GRAM"/>
    <property type="match status" value="2"/>
</dbReference>